<keyword evidence="2" id="KW-1185">Reference proteome</keyword>
<evidence type="ECO:0000313" key="2">
    <source>
        <dbReference type="Proteomes" id="UP001177140"/>
    </source>
</evidence>
<dbReference type="Proteomes" id="UP001177140">
    <property type="component" value="Unassembled WGS sequence"/>
</dbReference>
<dbReference type="SUPFAM" id="SSF55729">
    <property type="entry name" value="Acyl-CoA N-acyltransferases (Nat)"/>
    <property type="match status" value="1"/>
</dbReference>
<sequence length="127" mass="14807">MNGLDTENRRTLELEVERKFKISLGPFELSDVDDFMVWATDDRVSQFCGWNTFTSKEAALDYINYLIQTPWTRAIWVGRRPIFKDWPHLERVEGLVDVENKASQRVLEKAGFQKEGQKILLQGKGEN</sequence>
<organism evidence="1 2">
    <name type="scientific">Papaver nudicaule</name>
    <name type="common">Iceland poppy</name>
    <dbReference type="NCBI Taxonomy" id="74823"/>
    <lineage>
        <taxon>Eukaryota</taxon>
        <taxon>Viridiplantae</taxon>
        <taxon>Streptophyta</taxon>
        <taxon>Embryophyta</taxon>
        <taxon>Tracheophyta</taxon>
        <taxon>Spermatophyta</taxon>
        <taxon>Magnoliopsida</taxon>
        <taxon>Ranunculales</taxon>
        <taxon>Papaveraceae</taxon>
        <taxon>Papaveroideae</taxon>
        <taxon>Papaver</taxon>
    </lineage>
</organism>
<accession>A0AA41RVW5</accession>
<proteinExistence type="predicted"/>
<dbReference type="InterPro" id="IPR016181">
    <property type="entry name" value="Acyl_CoA_acyltransferase"/>
</dbReference>
<reference evidence="1" key="1">
    <citation type="submission" date="2022-03" db="EMBL/GenBank/DDBJ databases">
        <title>A functionally conserved STORR gene fusion in Papaver species that diverged 16.8 million years ago.</title>
        <authorList>
            <person name="Catania T."/>
        </authorList>
    </citation>
    <scope>NUCLEOTIDE SEQUENCE</scope>
    <source>
        <strain evidence="1">S-191538</strain>
    </source>
</reference>
<dbReference type="PANTHER" id="PTHR46067">
    <property type="entry name" value="ACYL-COA N-ACYLTRANSFERASES (NAT) SUPERFAMILY PROTEIN"/>
    <property type="match status" value="1"/>
</dbReference>
<dbReference type="AlphaFoldDB" id="A0AA41RVW5"/>
<dbReference type="Gene3D" id="3.40.630.30">
    <property type="match status" value="1"/>
</dbReference>
<protein>
    <recommendedName>
        <fullName evidence="3">N-acetyltransferase domain-containing protein</fullName>
    </recommendedName>
</protein>
<comment type="caution">
    <text evidence="1">The sequence shown here is derived from an EMBL/GenBank/DDBJ whole genome shotgun (WGS) entry which is preliminary data.</text>
</comment>
<name>A0AA41RVW5_PAPNU</name>
<dbReference type="EMBL" id="JAJJMA010036540">
    <property type="protein sequence ID" value="MCL7024626.1"/>
    <property type="molecule type" value="Genomic_DNA"/>
</dbReference>
<evidence type="ECO:0008006" key="3">
    <source>
        <dbReference type="Google" id="ProtNLM"/>
    </source>
</evidence>
<evidence type="ECO:0000313" key="1">
    <source>
        <dbReference type="EMBL" id="MCL7024626.1"/>
    </source>
</evidence>
<dbReference type="PANTHER" id="PTHR46067:SF27">
    <property type="entry name" value="ACYL-COA N-ACYLTRANSFERASES (NAT) SUPERFAMILY PROTEIN"/>
    <property type="match status" value="1"/>
</dbReference>
<gene>
    <name evidence="1" type="ORF">MKW94_027496</name>
</gene>